<keyword evidence="16" id="KW-1185">Reference proteome</keyword>
<feature type="domain" description="C2H2-type" evidence="13">
    <location>
        <begin position="271"/>
        <end position="298"/>
    </location>
</feature>
<dbReference type="PROSITE" id="PS00028">
    <property type="entry name" value="ZINC_FINGER_C2H2_1"/>
    <property type="match status" value="4"/>
</dbReference>
<dbReference type="CDD" id="cd07765">
    <property type="entry name" value="KRAB_A-box"/>
    <property type="match status" value="1"/>
</dbReference>
<comment type="similarity">
    <text evidence="3">Belongs to the krueppel C2H2-type zinc-finger protein family.</text>
</comment>
<evidence type="ECO:0000256" key="10">
    <source>
        <dbReference type="ARBA" id="ARBA00023163"/>
    </source>
</evidence>
<dbReference type="PANTHER" id="PTHR24381">
    <property type="entry name" value="ZINC FINGER PROTEIN"/>
    <property type="match status" value="1"/>
</dbReference>
<dbReference type="GO" id="GO:0008270">
    <property type="term" value="F:zinc ion binding"/>
    <property type="evidence" value="ECO:0007669"/>
    <property type="project" value="UniProtKB-KW"/>
</dbReference>
<feature type="domain" description="KRAB" evidence="14">
    <location>
        <begin position="54"/>
        <end position="127"/>
    </location>
</feature>
<dbReference type="GO" id="GO:0005634">
    <property type="term" value="C:nucleus"/>
    <property type="evidence" value="ECO:0007669"/>
    <property type="project" value="UniProtKB-SubCell"/>
</dbReference>
<keyword evidence="6 12" id="KW-0863">Zinc-finger</keyword>
<keyword evidence="4" id="KW-0479">Metal-binding</keyword>
<evidence type="ECO:0000256" key="2">
    <source>
        <dbReference type="ARBA" id="ARBA00004123"/>
    </source>
</evidence>
<dbReference type="PANTHER" id="PTHR24381:SF393">
    <property type="entry name" value="CHROMATIN-LINKED ADAPTOR FOR MSL PROTEINS, ISOFORM B"/>
    <property type="match status" value="1"/>
</dbReference>
<keyword evidence="11" id="KW-0539">Nucleus</keyword>
<dbReference type="FunFam" id="3.30.160.60:FF:000690">
    <property type="entry name" value="Zinc finger protein 354C"/>
    <property type="match status" value="1"/>
</dbReference>
<dbReference type="Gene3D" id="6.10.140.140">
    <property type="match status" value="1"/>
</dbReference>
<evidence type="ECO:0000259" key="13">
    <source>
        <dbReference type="PROSITE" id="PS50157"/>
    </source>
</evidence>
<proteinExistence type="inferred from homology"/>
<name>S7N6A9_MYOBR</name>
<evidence type="ECO:0000313" key="15">
    <source>
        <dbReference type="EMBL" id="EPQ12491.1"/>
    </source>
</evidence>
<evidence type="ECO:0000259" key="14">
    <source>
        <dbReference type="PROSITE" id="PS50805"/>
    </source>
</evidence>
<dbReference type="SMART" id="SM00349">
    <property type="entry name" value="KRAB"/>
    <property type="match status" value="1"/>
</dbReference>
<dbReference type="PROSITE" id="PS50157">
    <property type="entry name" value="ZINC_FINGER_C2H2_2"/>
    <property type="match status" value="4"/>
</dbReference>
<dbReference type="GO" id="GO:0042802">
    <property type="term" value="F:identical protein binding"/>
    <property type="evidence" value="ECO:0007669"/>
    <property type="project" value="UniProtKB-ARBA"/>
</dbReference>
<protein>
    <submittedName>
        <fullName evidence="15">Zinc finger protein 215</fullName>
    </submittedName>
</protein>
<dbReference type="InterPro" id="IPR036051">
    <property type="entry name" value="KRAB_dom_sf"/>
</dbReference>
<evidence type="ECO:0000256" key="9">
    <source>
        <dbReference type="ARBA" id="ARBA00023125"/>
    </source>
</evidence>
<dbReference type="InterPro" id="IPR013087">
    <property type="entry name" value="Znf_C2H2_type"/>
</dbReference>
<dbReference type="FunFam" id="3.30.160.60:FF:000496">
    <property type="entry name" value="Zinc finger with KRAB and SCAN domains 1"/>
    <property type="match status" value="1"/>
</dbReference>
<dbReference type="SUPFAM" id="SSF57667">
    <property type="entry name" value="beta-beta-alpha zinc fingers"/>
    <property type="match status" value="2"/>
</dbReference>
<dbReference type="eggNOG" id="KOG1721">
    <property type="taxonomic scope" value="Eukaryota"/>
</dbReference>
<keyword evidence="5" id="KW-0677">Repeat</keyword>
<feature type="domain" description="C2H2-type" evidence="13">
    <location>
        <begin position="159"/>
        <end position="186"/>
    </location>
</feature>
<keyword evidence="7" id="KW-0862">Zinc</keyword>
<dbReference type="Pfam" id="PF00096">
    <property type="entry name" value="zf-C2H2"/>
    <property type="match status" value="4"/>
</dbReference>
<feature type="domain" description="C2H2-type" evidence="13">
    <location>
        <begin position="187"/>
        <end position="214"/>
    </location>
</feature>
<evidence type="ECO:0000256" key="12">
    <source>
        <dbReference type="PROSITE-ProRule" id="PRU00042"/>
    </source>
</evidence>
<evidence type="ECO:0000256" key="5">
    <source>
        <dbReference type="ARBA" id="ARBA00022737"/>
    </source>
</evidence>
<dbReference type="Gene3D" id="3.30.160.60">
    <property type="entry name" value="Classic Zinc Finger"/>
    <property type="match status" value="4"/>
</dbReference>
<keyword evidence="8" id="KW-0805">Transcription regulation</keyword>
<dbReference type="GO" id="GO:0000977">
    <property type="term" value="F:RNA polymerase II transcription regulatory region sequence-specific DNA binding"/>
    <property type="evidence" value="ECO:0007669"/>
    <property type="project" value="TreeGrafter"/>
</dbReference>
<evidence type="ECO:0000256" key="8">
    <source>
        <dbReference type="ARBA" id="ARBA00023015"/>
    </source>
</evidence>
<dbReference type="SUPFAM" id="SSF109640">
    <property type="entry name" value="KRAB domain (Kruppel-associated box)"/>
    <property type="match status" value="1"/>
</dbReference>
<dbReference type="SMART" id="SM00355">
    <property type="entry name" value="ZnF_C2H2"/>
    <property type="match status" value="4"/>
</dbReference>
<keyword evidence="10" id="KW-0804">Transcription</keyword>
<dbReference type="AlphaFoldDB" id="S7N6A9"/>
<dbReference type="InterPro" id="IPR036236">
    <property type="entry name" value="Znf_C2H2_sf"/>
</dbReference>
<feature type="domain" description="C2H2-type" evidence="13">
    <location>
        <begin position="243"/>
        <end position="270"/>
    </location>
</feature>
<reference evidence="15 16" key="1">
    <citation type="journal article" date="2013" name="Nat. Commun.">
        <title>Genome analysis reveals insights into physiology and longevity of the Brandt's bat Myotis brandtii.</title>
        <authorList>
            <person name="Seim I."/>
            <person name="Fang X."/>
            <person name="Xiong Z."/>
            <person name="Lobanov A.V."/>
            <person name="Huang Z."/>
            <person name="Ma S."/>
            <person name="Feng Y."/>
            <person name="Turanov A.A."/>
            <person name="Zhu Y."/>
            <person name="Lenz T.L."/>
            <person name="Gerashchenko M.V."/>
            <person name="Fan D."/>
            <person name="Hee Yim S."/>
            <person name="Yao X."/>
            <person name="Jordan D."/>
            <person name="Xiong Y."/>
            <person name="Ma Y."/>
            <person name="Lyapunov A.N."/>
            <person name="Chen G."/>
            <person name="Kulakova O.I."/>
            <person name="Sun Y."/>
            <person name="Lee S.G."/>
            <person name="Bronson R.T."/>
            <person name="Moskalev A.A."/>
            <person name="Sunyaev S.R."/>
            <person name="Zhang G."/>
            <person name="Krogh A."/>
            <person name="Wang J."/>
            <person name="Gladyshev V.N."/>
        </authorList>
    </citation>
    <scope>NUCLEOTIDE SEQUENCE [LARGE SCALE GENOMIC DNA]</scope>
</reference>
<dbReference type="FunFam" id="3.30.160.60:FF:000688">
    <property type="entry name" value="zinc finger protein 197 isoform X1"/>
    <property type="match status" value="1"/>
</dbReference>
<evidence type="ECO:0000256" key="4">
    <source>
        <dbReference type="ARBA" id="ARBA00022723"/>
    </source>
</evidence>
<comment type="subcellular location">
    <subcellularLocation>
        <location evidence="2">Nucleus</location>
    </subcellularLocation>
</comment>
<evidence type="ECO:0000313" key="16">
    <source>
        <dbReference type="Proteomes" id="UP000052978"/>
    </source>
</evidence>
<accession>S7N6A9</accession>
<keyword evidence="9" id="KW-0238">DNA-binding</keyword>
<evidence type="ECO:0000256" key="7">
    <source>
        <dbReference type="ARBA" id="ARBA00022833"/>
    </source>
</evidence>
<evidence type="ECO:0000256" key="3">
    <source>
        <dbReference type="ARBA" id="ARBA00006991"/>
    </source>
</evidence>
<dbReference type="PROSITE" id="PS50805">
    <property type="entry name" value="KRAB"/>
    <property type="match status" value="1"/>
</dbReference>
<gene>
    <name evidence="15" type="ORF">D623_10026810</name>
</gene>
<dbReference type="EMBL" id="KE163518">
    <property type="protein sequence ID" value="EPQ12491.1"/>
    <property type="molecule type" value="Genomic_DNA"/>
</dbReference>
<evidence type="ECO:0000256" key="6">
    <source>
        <dbReference type="ARBA" id="ARBA00022771"/>
    </source>
</evidence>
<organism evidence="15 16">
    <name type="scientific">Myotis brandtii</name>
    <name type="common">Brandt's bat</name>
    <dbReference type="NCBI Taxonomy" id="109478"/>
    <lineage>
        <taxon>Eukaryota</taxon>
        <taxon>Metazoa</taxon>
        <taxon>Chordata</taxon>
        <taxon>Craniata</taxon>
        <taxon>Vertebrata</taxon>
        <taxon>Euteleostomi</taxon>
        <taxon>Mammalia</taxon>
        <taxon>Eutheria</taxon>
        <taxon>Laurasiatheria</taxon>
        <taxon>Chiroptera</taxon>
        <taxon>Yangochiroptera</taxon>
        <taxon>Vespertilionidae</taxon>
        <taxon>Myotis</taxon>
    </lineage>
</organism>
<dbReference type="InterPro" id="IPR001909">
    <property type="entry name" value="KRAB"/>
</dbReference>
<evidence type="ECO:0000256" key="11">
    <source>
        <dbReference type="ARBA" id="ARBA00023242"/>
    </source>
</evidence>
<dbReference type="GO" id="GO:0000981">
    <property type="term" value="F:DNA-binding transcription factor activity, RNA polymerase II-specific"/>
    <property type="evidence" value="ECO:0007669"/>
    <property type="project" value="TreeGrafter"/>
</dbReference>
<dbReference type="FunFam" id="3.30.160.60:FF:000773">
    <property type="entry name" value="Zinc finger protein 44"/>
    <property type="match status" value="1"/>
</dbReference>
<dbReference type="Proteomes" id="UP000052978">
    <property type="component" value="Unassembled WGS sequence"/>
</dbReference>
<comment type="function">
    <text evidence="1">May be involved in transcriptional regulation.</text>
</comment>
<evidence type="ECO:0000256" key="1">
    <source>
        <dbReference type="ARBA" id="ARBA00003767"/>
    </source>
</evidence>
<sequence length="301" mass="34609">MQPLNKLMAISQPHNLTLDEQNIPCKDSALLRKVSIKKEKMEADSLTGKSQEPVTFKDVVVEFSVEEWGQLDSAVKNLYRDVMLENYRNLSSLRKELLFSKPVEAPKLESKIKGWIMEQEIPRTAILGKQHSEYNECGNALSLSTDIQHPKSHTTRSCYECFQCGKAFSRSSSLVRHQIIHTGEKPYKCSKCGRSFNRRTNLSKHQRGHPEVKAYKGNKCETVFSKSEDSNKNPSLHPRDNTYECVNCGKSFSRSSSLIRHQMIHTGEKPFKCNKCEKTFNRNSNLIKHQKLHTQEKSYNK</sequence>
<dbReference type="Pfam" id="PF01352">
    <property type="entry name" value="KRAB"/>
    <property type="match status" value="1"/>
</dbReference>